<keyword evidence="2" id="KW-1133">Transmembrane helix</keyword>
<feature type="domain" description="Fibronectin type-III" evidence="3">
    <location>
        <begin position="231"/>
        <end position="342"/>
    </location>
</feature>
<dbReference type="InterPro" id="IPR003961">
    <property type="entry name" value="FN3_dom"/>
</dbReference>
<keyword evidence="4" id="KW-1185">Reference proteome</keyword>
<dbReference type="RefSeq" id="XP_055896264.1">
    <property type="nucleotide sequence ID" value="XM_056040289.1"/>
</dbReference>
<dbReference type="OrthoDB" id="10318430at2759"/>
<accession>A0A9W3BA10</accession>
<keyword evidence="2" id="KW-0812">Transmembrane</keyword>
<dbReference type="SUPFAM" id="SSF49265">
    <property type="entry name" value="Fibronectin type III"/>
    <property type="match status" value="1"/>
</dbReference>
<feature type="compositionally biased region" description="Polar residues" evidence="1">
    <location>
        <begin position="950"/>
        <end position="960"/>
    </location>
</feature>
<evidence type="ECO:0000313" key="5">
    <source>
        <dbReference type="RefSeq" id="XP_055896264.1"/>
    </source>
</evidence>
<feature type="region of interest" description="Disordered" evidence="1">
    <location>
        <begin position="944"/>
        <end position="991"/>
    </location>
</feature>
<evidence type="ECO:0000256" key="2">
    <source>
        <dbReference type="SAM" id="Phobius"/>
    </source>
</evidence>
<feature type="compositionally biased region" description="Polar residues" evidence="1">
    <location>
        <begin position="974"/>
        <end position="991"/>
    </location>
</feature>
<dbReference type="Gene3D" id="2.60.40.10">
    <property type="entry name" value="Immunoglobulins"/>
    <property type="match status" value="1"/>
</dbReference>
<dbReference type="InterPro" id="IPR036116">
    <property type="entry name" value="FN3_sf"/>
</dbReference>
<protein>
    <submittedName>
        <fullName evidence="5">Uncharacterized protein LOC106062730</fullName>
    </submittedName>
</protein>
<dbReference type="SMART" id="SM00060">
    <property type="entry name" value="FN3"/>
    <property type="match status" value="1"/>
</dbReference>
<feature type="transmembrane region" description="Helical" evidence="2">
    <location>
        <begin position="715"/>
        <end position="739"/>
    </location>
</feature>
<evidence type="ECO:0000256" key="1">
    <source>
        <dbReference type="SAM" id="MobiDB-lite"/>
    </source>
</evidence>
<proteinExistence type="predicted"/>
<keyword evidence="2" id="KW-0472">Membrane</keyword>
<feature type="compositionally biased region" description="Basic and acidic residues" evidence="1">
    <location>
        <begin position="961"/>
        <end position="970"/>
    </location>
</feature>
<evidence type="ECO:0000313" key="4">
    <source>
        <dbReference type="Proteomes" id="UP001165740"/>
    </source>
</evidence>
<dbReference type="Proteomes" id="UP001165740">
    <property type="component" value="Chromosome 9"/>
</dbReference>
<dbReference type="GeneID" id="106062730"/>
<dbReference type="PROSITE" id="PS50853">
    <property type="entry name" value="FN3"/>
    <property type="match status" value="1"/>
</dbReference>
<evidence type="ECO:0000259" key="3">
    <source>
        <dbReference type="PROSITE" id="PS50853"/>
    </source>
</evidence>
<reference evidence="5" key="1">
    <citation type="submission" date="2025-08" db="UniProtKB">
        <authorList>
            <consortium name="RefSeq"/>
        </authorList>
    </citation>
    <scope>IDENTIFICATION</scope>
</reference>
<gene>
    <name evidence="5" type="primary">LOC106062730</name>
</gene>
<dbReference type="CDD" id="cd00063">
    <property type="entry name" value="FN3"/>
    <property type="match status" value="1"/>
</dbReference>
<dbReference type="AlphaFoldDB" id="A0A9W3BA10"/>
<dbReference type="InterPro" id="IPR013783">
    <property type="entry name" value="Ig-like_fold"/>
</dbReference>
<feature type="region of interest" description="Disordered" evidence="1">
    <location>
        <begin position="835"/>
        <end position="877"/>
    </location>
</feature>
<sequence>MYSLGYNIPKAVWLETCSFIIILCCFYKAVSTLELAAIKKCDDDGTLVVGSGQTLLVCCELRPSECRKMVPSDSLFLSHLNQSLHLSNKTSGQCRVQLRVASVSQEHRGKLVCAKNNSTIMRRELNLLAPPNITYLSSSEKGDIIIKFTNLTNGFLYDVLLEARKLVTVLCSLNCSSDLDCTCRYTNKKNDIISDQNLTIKINVFKSRDQPLTTITLPEKINLVHFVRPMKVENLKVWNLTSSEAVVQFQIPKETNVVKNYLKGKHISFFYQVLLEKTKGTLQSLKLQFPEITQLTSLESVTLRFKNLTSFTRYTLSVRGLSKGGEGDANSLTFTTYKSVPLKKPEIDAYGFTRFARIDGSNCLFLIWKPLPDDYIGGVTLSYNVELLAEDLQHKTSTTLTYLKTCPVSRSNITAYIQPVNEVGPSLERAMFSLPETSLHKATLYIEYNEDSDLVTALVEVSSLSEVQDVALHWCVTQRDVSPEDFCTVYPETEIFSNVTFRNQKYLTFNLTTSRKEKVVSTSHDVPVEYALNGDLNQSNFTIGKLSIINLYGQSRREITTPGQDIPNTITHLTGQNLPEKSDLIFLFSFKKNMDWMGMSPAECYFTAFTRDVQLSIKTEVTSDSKVTVQLKQMCGREKQFLARYFQLYWSVNEDCKSNSSQTSLVESFIFEAATVQLPLGSNFLCVVAVGVNGIRSKPFSSNIAASSGSQGSEFMIVLVVAPFFFVIVAFCFLSIFFTKCRNRRGFFKELTNALEVNAETGRESYKKDMNLRSSAEVRSDSSAVTSCSFNNDRANDSSVERQPESRLLLHDGFSSSDSNDSSVQRQPESRLLLHDGFSSSDSNDSSVQRQPESCLHLHDGFSSSDSNDSSVQRQPESRLLLHDGFSSSDSNYYSRLNCSKLSSESRDSNSSNTTNCIVDNTSSGTEFSSKCEIDKLSSSRSRLNSLNSTDASCRSINKSPTRDNDDHYRPQGLTFNHSSSDSVYNNDMDI</sequence>
<organism evidence="4 5">
    <name type="scientific">Biomphalaria glabrata</name>
    <name type="common">Bloodfluke planorb</name>
    <name type="synonym">Freshwater snail</name>
    <dbReference type="NCBI Taxonomy" id="6526"/>
    <lineage>
        <taxon>Eukaryota</taxon>
        <taxon>Metazoa</taxon>
        <taxon>Spiralia</taxon>
        <taxon>Lophotrochozoa</taxon>
        <taxon>Mollusca</taxon>
        <taxon>Gastropoda</taxon>
        <taxon>Heterobranchia</taxon>
        <taxon>Euthyneura</taxon>
        <taxon>Panpulmonata</taxon>
        <taxon>Hygrophila</taxon>
        <taxon>Lymnaeoidea</taxon>
        <taxon>Planorbidae</taxon>
        <taxon>Biomphalaria</taxon>
    </lineage>
</organism>
<name>A0A9W3BA10_BIOGL</name>